<accession>A0ACC0G6M4</accession>
<protein>
    <submittedName>
        <fullName evidence="1">Iridoid oxidase</fullName>
    </submittedName>
</protein>
<gene>
    <name evidence="1" type="ORF">LOK49_LG10G01502</name>
</gene>
<evidence type="ECO:0000313" key="1">
    <source>
        <dbReference type="EMBL" id="KAI7996748.1"/>
    </source>
</evidence>
<reference evidence="1 2" key="1">
    <citation type="journal article" date="2022" name="Plant J.">
        <title>Chromosome-level genome of Camellia lanceoleosa provides a valuable resource for understanding genome evolution and self-incompatibility.</title>
        <authorList>
            <person name="Gong W."/>
            <person name="Xiao S."/>
            <person name="Wang L."/>
            <person name="Liao Z."/>
            <person name="Chang Y."/>
            <person name="Mo W."/>
            <person name="Hu G."/>
            <person name="Li W."/>
            <person name="Zhao G."/>
            <person name="Zhu H."/>
            <person name="Hu X."/>
            <person name="Ji K."/>
            <person name="Xiang X."/>
            <person name="Song Q."/>
            <person name="Yuan D."/>
            <person name="Jin S."/>
            <person name="Zhang L."/>
        </authorList>
    </citation>
    <scope>NUCLEOTIDE SEQUENCE [LARGE SCALE GENOMIC DNA]</scope>
    <source>
        <strain evidence="1">SQ_2022a</strain>
    </source>
</reference>
<comment type="caution">
    <text evidence="1">The sequence shown here is derived from an EMBL/GenBank/DDBJ whole genome shotgun (WGS) entry which is preliminary data.</text>
</comment>
<evidence type="ECO:0000313" key="2">
    <source>
        <dbReference type="Proteomes" id="UP001060215"/>
    </source>
</evidence>
<dbReference type="EMBL" id="CM045767">
    <property type="protein sequence ID" value="KAI7996748.1"/>
    <property type="molecule type" value="Genomic_DNA"/>
</dbReference>
<organism evidence="1 2">
    <name type="scientific">Camellia lanceoleosa</name>
    <dbReference type="NCBI Taxonomy" id="1840588"/>
    <lineage>
        <taxon>Eukaryota</taxon>
        <taxon>Viridiplantae</taxon>
        <taxon>Streptophyta</taxon>
        <taxon>Embryophyta</taxon>
        <taxon>Tracheophyta</taxon>
        <taxon>Spermatophyta</taxon>
        <taxon>Magnoliopsida</taxon>
        <taxon>eudicotyledons</taxon>
        <taxon>Gunneridae</taxon>
        <taxon>Pentapetalae</taxon>
        <taxon>asterids</taxon>
        <taxon>Ericales</taxon>
        <taxon>Theaceae</taxon>
        <taxon>Camellia</taxon>
    </lineage>
</organism>
<name>A0ACC0G6M4_9ERIC</name>
<dbReference type="Proteomes" id="UP001060215">
    <property type="component" value="Chromosome 10"/>
</dbReference>
<proteinExistence type="predicted"/>
<keyword evidence="2" id="KW-1185">Reference proteome</keyword>
<sequence>MERVNSPPWFTPLTLLLLPLLFIFFKYVRPGPNKPRPPGPPGWPVFGNMFDLGPMPHQTLHKLRPKYGPVLWLQLGSMNTIAVQSAIAAAELFKNHDVPFSDRKVPHALTAFDFSDGTIALGNCGGYWRTMRRLCSMEFLVTRRINETAAVRRRCVDNMVRWIDEAAAVAVEVQLSRFLFLMSFNLVGNLMLSRDLLDPESEEGFEFSDSMSKVMYLAAIPNLADSFPILKWVDPQGIKRSMKRELEKPMKIAARFVEERVLERESGRKEISKKDFLDVLLDYEGDGREDPRKISEKNVKIIILEMFIAGSETTSITMEWAMTELLRNPNSMRKAKEELDQVVGLNRKVIESDMDELPYLQAVVKETLRLHPPLPFLLPRSASEDTNYMGYHIPKNTQVLVNVWAIGRDPDCWDDPLSFKPERFIGSSIEYKGQHYELIPFGTGRRICVGFTLAHRVVHFGLATLLQAFDWELPSNFTTENMDMSERMGLNLRKLVPLKAIPKRRKVCG</sequence>